<evidence type="ECO:0000256" key="2">
    <source>
        <dbReference type="SAM" id="SignalP"/>
    </source>
</evidence>
<feature type="compositionally biased region" description="Polar residues" evidence="1">
    <location>
        <begin position="29"/>
        <end position="57"/>
    </location>
</feature>
<name>A0A1L9VEE9_ASPGL</name>
<reference evidence="4" key="1">
    <citation type="journal article" date="2017" name="Genome Biol.">
        <title>Comparative genomics reveals high biological diversity and specific adaptations in the industrially and medically important fungal genus Aspergillus.</title>
        <authorList>
            <person name="de Vries R.P."/>
            <person name="Riley R."/>
            <person name="Wiebenga A."/>
            <person name="Aguilar-Osorio G."/>
            <person name="Amillis S."/>
            <person name="Uchima C.A."/>
            <person name="Anderluh G."/>
            <person name="Asadollahi M."/>
            <person name="Askin M."/>
            <person name="Barry K."/>
            <person name="Battaglia E."/>
            <person name="Bayram O."/>
            <person name="Benocci T."/>
            <person name="Braus-Stromeyer S.A."/>
            <person name="Caldana C."/>
            <person name="Canovas D."/>
            <person name="Cerqueira G.C."/>
            <person name="Chen F."/>
            <person name="Chen W."/>
            <person name="Choi C."/>
            <person name="Clum A."/>
            <person name="Dos Santos R.A."/>
            <person name="Damasio A.R."/>
            <person name="Diallinas G."/>
            <person name="Emri T."/>
            <person name="Fekete E."/>
            <person name="Flipphi M."/>
            <person name="Freyberg S."/>
            <person name="Gallo A."/>
            <person name="Gournas C."/>
            <person name="Habgood R."/>
            <person name="Hainaut M."/>
            <person name="Harispe M.L."/>
            <person name="Henrissat B."/>
            <person name="Hilden K.S."/>
            <person name="Hope R."/>
            <person name="Hossain A."/>
            <person name="Karabika E."/>
            <person name="Karaffa L."/>
            <person name="Karanyi Z."/>
            <person name="Krasevec N."/>
            <person name="Kuo A."/>
            <person name="Kusch H."/>
            <person name="LaButti K."/>
            <person name="Lagendijk E.L."/>
            <person name="Lapidus A."/>
            <person name="Levasseur A."/>
            <person name="Lindquist E."/>
            <person name="Lipzen A."/>
            <person name="Logrieco A.F."/>
            <person name="MacCabe A."/>
            <person name="Maekelae M.R."/>
            <person name="Malavazi I."/>
            <person name="Melin P."/>
            <person name="Meyer V."/>
            <person name="Mielnichuk N."/>
            <person name="Miskei M."/>
            <person name="Molnar A.P."/>
            <person name="Mule G."/>
            <person name="Ngan C.Y."/>
            <person name="Orejas M."/>
            <person name="Orosz E."/>
            <person name="Ouedraogo J.P."/>
            <person name="Overkamp K.M."/>
            <person name="Park H.-S."/>
            <person name="Perrone G."/>
            <person name="Piumi F."/>
            <person name="Punt P.J."/>
            <person name="Ram A.F."/>
            <person name="Ramon A."/>
            <person name="Rauscher S."/>
            <person name="Record E."/>
            <person name="Riano-Pachon D.M."/>
            <person name="Robert V."/>
            <person name="Roehrig J."/>
            <person name="Ruller R."/>
            <person name="Salamov A."/>
            <person name="Salih N.S."/>
            <person name="Samson R.A."/>
            <person name="Sandor E."/>
            <person name="Sanguinetti M."/>
            <person name="Schuetze T."/>
            <person name="Sepcic K."/>
            <person name="Shelest E."/>
            <person name="Sherlock G."/>
            <person name="Sophianopoulou V."/>
            <person name="Squina F.M."/>
            <person name="Sun H."/>
            <person name="Susca A."/>
            <person name="Todd R.B."/>
            <person name="Tsang A."/>
            <person name="Unkles S.E."/>
            <person name="van de Wiele N."/>
            <person name="van Rossen-Uffink D."/>
            <person name="Oliveira J.V."/>
            <person name="Vesth T.C."/>
            <person name="Visser J."/>
            <person name="Yu J.-H."/>
            <person name="Zhou M."/>
            <person name="Andersen M.R."/>
            <person name="Archer D.B."/>
            <person name="Baker S.E."/>
            <person name="Benoit I."/>
            <person name="Brakhage A.A."/>
            <person name="Braus G.H."/>
            <person name="Fischer R."/>
            <person name="Frisvad J.C."/>
            <person name="Goldman G.H."/>
            <person name="Houbraken J."/>
            <person name="Oakley B."/>
            <person name="Pocsi I."/>
            <person name="Scazzocchio C."/>
            <person name="Seiboth B."/>
            <person name="vanKuyk P.A."/>
            <person name="Wortman J."/>
            <person name="Dyer P.S."/>
            <person name="Grigoriev I.V."/>
        </authorList>
    </citation>
    <scope>NUCLEOTIDE SEQUENCE [LARGE SCALE GENOMIC DNA]</scope>
    <source>
        <strain evidence="4">CBS 516.65</strain>
    </source>
</reference>
<keyword evidence="2" id="KW-0732">Signal</keyword>
<sequence length="77" mass="8454">MKLLGRLVLGLAVEESRAAHTEPRCVPESWTTFQNTSPMSSDRGQISRGDTQNPGDSSSKDIWRTRLMLSPPTPPSS</sequence>
<organism evidence="3 4">
    <name type="scientific">Aspergillus glaucus CBS 516.65</name>
    <dbReference type="NCBI Taxonomy" id="1160497"/>
    <lineage>
        <taxon>Eukaryota</taxon>
        <taxon>Fungi</taxon>
        <taxon>Dikarya</taxon>
        <taxon>Ascomycota</taxon>
        <taxon>Pezizomycotina</taxon>
        <taxon>Eurotiomycetes</taxon>
        <taxon>Eurotiomycetidae</taxon>
        <taxon>Eurotiales</taxon>
        <taxon>Aspergillaceae</taxon>
        <taxon>Aspergillus</taxon>
        <taxon>Aspergillus subgen. Aspergillus</taxon>
    </lineage>
</organism>
<dbReference type="Proteomes" id="UP000184300">
    <property type="component" value="Unassembled WGS sequence"/>
</dbReference>
<protein>
    <recommendedName>
        <fullName evidence="5">Secreted protein</fullName>
    </recommendedName>
</protein>
<evidence type="ECO:0008006" key="5">
    <source>
        <dbReference type="Google" id="ProtNLM"/>
    </source>
</evidence>
<dbReference type="AlphaFoldDB" id="A0A1L9VEE9"/>
<evidence type="ECO:0000313" key="3">
    <source>
        <dbReference type="EMBL" id="OJJ82265.1"/>
    </source>
</evidence>
<accession>A0A1L9VEE9</accession>
<dbReference type="GeneID" id="34464581"/>
<evidence type="ECO:0000313" key="4">
    <source>
        <dbReference type="Proteomes" id="UP000184300"/>
    </source>
</evidence>
<proteinExistence type="predicted"/>
<dbReference type="VEuPathDB" id="FungiDB:ASPGLDRAFT_585518"/>
<dbReference type="RefSeq" id="XP_022398963.1">
    <property type="nucleotide sequence ID" value="XM_022548320.1"/>
</dbReference>
<keyword evidence="4" id="KW-1185">Reference proteome</keyword>
<gene>
    <name evidence="3" type="ORF">ASPGLDRAFT_585518</name>
</gene>
<feature type="chain" id="PRO_5012408813" description="Secreted protein" evidence="2">
    <location>
        <begin position="19"/>
        <end position="77"/>
    </location>
</feature>
<feature type="signal peptide" evidence="2">
    <location>
        <begin position="1"/>
        <end position="18"/>
    </location>
</feature>
<feature type="region of interest" description="Disordered" evidence="1">
    <location>
        <begin position="17"/>
        <end position="77"/>
    </location>
</feature>
<dbReference type="EMBL" id="KV878903">
    <property type="protein sequence ID" value="OJJ82265.1"/>
    <property type="molecule type" value="Genomic_DNA"/>
</dbReference>
<evidence type="ECO:0000256" key="1">
    <source>
        <dbReference type="SAM" id="MobiDB-lite"/>
    </source>
</evidence>